<dbReference type="PRINTS" id="PR00039">
    <property type="entry name" value="HTHLYSR"/>
</dbReference>
<dbReference type="InterPro" id="IPR005119">
    <property type="entry name" value="LysR_subst-bd"/>
</dbReference>
<keyword evidence="5" id="KW-0804">Transcription</keyword>
<evidence type="ECO:0000256" key="2">
    <source>
        <dbReference type="ARBA" id="ARBA00023015"/>
    </source>
</evidence>
<dbReference type="AlphaFoldDB" id="A0A356LMV8"/>
<reference evidence="7 8" key="1">
    <citation type="journal article" date="2018" name="Nat. Biotechnol.">
        <title>A standardized bacterial taxonomy based on genome phylogeny substantially revises the tree of life.</title>
        <authorList>
            <person name="Parks D.H."/>
            <person name="Chuvochina M."/>
            <person name="Waite D.W."/>
            <person name="Rinke C."/>
            <person name="Skarshewski A."/>
            <person name="Chaumeil P.A."/>
            <person name="Hugenholtz P."/>
        </authorList>
    </citation>
    <scope>NUCLEOTIDE SEQUENCE [LARGE SCALE GENOMIC DNA]</scope>
    <source>
        <strain evidence="7">UBA10707</strain>
    </source>
</reference>
<evidence type="ECO:0000313" key="7">
    <source>
        <dbReference type="EMBL" id="HBP31875.1"/>
    </source>
</evidence>
<dbReference type="EMBL" id="DOEK01000046">
    <property type="protein sequence ID" value="HBP31875.1"/>
    <property type="molecule type" value="Genomic_DNA"/>
</dbReference>
<keyword evidence="3" id="KW-0238">DNA-binding</keyword>
<proteinExistence type="inferred from homology"/>
<comment type="similarity">
    <text evidence="1">Belongs to the LysR transcriptional regulatory family.</text>
</comment>
<dbReference type="InterPro" id="IPR000847">
    <property type="entry name" value="LysR_HTH_N"/>
</dbReference>
<evidence type="ECO:0000256" key="4">
    <source>
        <dbReference type="ARBA" id="ARBA00023159"/>
    </source>
</evidence>
<accession>A0A356LMV8</accession>
<evidence type="ECO:0000259" key="6">
    <source>
        <dbReference type="PROSITE" id="PS50931"/>
    </source>
</evidence>
<dbReference type="PROSITE" id="PS50931">
    <property type="entry name" value="HTH_LYSR"/>
    <property type="match status" value="1"/>
</dbReference>
<dbReference type="Pfam" id="PF03466">
    <property type="entry name" value="LysR_substrate"/>
    <property type="match status" value="1"/>
</dbReference>
<dbReference type="GO" id="GO:2000142">
    <property type="term" value="P:regulation of DNA-templated transcription initiation"/>
    <property type="evidence" value="ECO:0007669"/>
    <property type="project" value="TreeGrafter"/>
</dbReference>
<dbReference type="Gene3D" id="3.40.190.290">
    <property type="match status" value="1"/>
</dbReference>
<comment type="caution">
    <text evidence="7">The sequence shown here is derived from an EMBL/GenBank/DDBJ whole genome shotgun (WGS) entry which is preliminary data.</text>
</comment>
<dbReference type="SUPFAM" id="SSF53850">
    <property type="entry name" value="Periplasmic binding protein-like II"/>
    <property type="match status" value="1"/>
</dbReference>
<organism evidence="7 8">
    <name type="scientific">Advenella kashmirensis</name>
    <dbReference type="NCBI Taxonomy" id="310575"/>
    <lineage>
        <taxon>Bacteria</taxon>
        <taxon>Pseudomonadati</taxon>
        <taxon>Pseudomonadota</taxon>
        <taxon>Betaproteobacteria</taxon>
        <taxon>Burkholderiales</taxon>
        <taxon>Alcaligenaceae</taxon>
    </lineage>
</organism>
<dbReference type="InterPro" id="IPR036390">
    <property type="entry name" value="WH_DNA-bd_sf"/>
</dbReference>
<dbReference type="GO" id="GO:0003677">
    <property type="term" value="F:DNA binding"/>
    <property type="evidence" value="ECO:0007669"/>
    <property type="project" value="UniProtKB-KW"/>
</dbReference>
<dbReference type="Gene3D" id="1.10.10.10">
    <property type="entry name" value="Winged helix-like DNA-binding domain superfamily/Winged helix DNA-binding domain"/>
    <property type="match status" value="1"/>
</dbReference>
<dbReference type="PANTHER" id="PTHR30293">
    <property type="entry name" value="TRANSCRIPTIONAL REGULATORY PROTEIN NAC-RELATED"/>
    <property type="match status" value="1"/>
</dbReference>
<evidence type="ECO:0000313" key="8">
    <source>
        <dbReference type="Proteomes" id="UP000264036"/>
    </source>
</evidence>
<dbReference type="InterPro" id="IPR036388">
    <property type="entry name" value="WH-like_DNA-bd_sf"/>
</dbReference>
<dbReference type="SUPFAM" id="SSF46785">
    <property type="entry name" value="Winged helix' DNA-binding domain"/>
    <property type="match status" value="1"/>
</dbReference>
<dbReference type="FunFam" id="1.10.10.10:FF:000001">
    <property type="entry name" value="LysR family transcriptional regulator"/>
    <property type="match status" value="1"/>
</dbReference>
<keyword evidence="4" id="KW-0010">Activator</keyword>
<dbReference type="Pfam" id="PF00126">
    <property type="entry name" value="HTH_1"/>
    <property type="match status" value="1"/>
</dbReference>
<dbReference type="GO" id="GO:0003700">
    <property type="term" value="F:DNA-binding transcription factor activity"/>
    <property type="evidence" value="ECO:0007669"/>
    <property type="project" value="InterPro"/>
</dbReference>
<feature type="domain" description="HTH lysR-type" evidence="6">
    <location>
        <begin position="1"/>
        <end position="58"/>
    </location>
</feature>
<evidence type="ECO:0000256" key="5">
    <source>
        <dbReference type="ARBA" id="ARBA00023163"/>
    </source>
</evidence>
<dbReference type="PANTHER" id="PTHR30293:SF0">
    <property type="entry name" value="NITROGEN ASSIMILATION REGULATORY PROTEIN NAC"/>
    <property type="match status" value="1"/>
</dbReference>
<sequence>MDLKQLKALVTISETANMTRAADVLNIVQPALSRQIKMLEDELGTVLFERGRQGMILNEDGKTFLEYARRILHEVEKAKAEIRPSSGAVSGIVNVGLLPSTSDLLSSMLLRQLQQQYPQIRITITAGYAGHLQEWLEVGEIDVALLYSAKLSSSLHVQPLVEEKLWFVGLPGNGLRPGKPVTLNNMADRPIILPSRPHGLRILVDQVGQENNLQLNVVAETNSMSVQKRLVLDGHGYTILPSIAIAEDLALGRLAAAPLTNAGLTRTIVMARSRQRNMTMSVKCVMQVLSECISTSIEHGGWAHAKWVAKN</sequence>
<dbReference type="CDD" id="cd08433">
    <property type="entry name" value="PBP2_Nac"/>
    <property type="match status" value="1"/>
</dbReference>
<evidence type="ECO:0000256" key="1">
    <source>
        <dbReference type="ARBA" id="ARBA00009437"/>
    </source>
</evidence>
<gene>
    <name evidence="7" type="ORF">DD666_21005</name>
</gene>
<evidence type="ECO:0000256" key="3">
    <source>
        <dbReference type="ARBA" id="ARBA00023125"/>
    </source>
</evidence>
<protein>
    <submittedName>
        <fullName evidence="7">LysR family transcriptional regulator</fullName>
    </submittedName>
</protein>
<name>A0A356LMV8_9BURK</name>
<keyword evidence="2" id="KW-0805">Transcription regulation</keyword>
<dbReference type="Proteomes" id="UP000264036">
    <property type="component" value="Unassembled WGS sequence"/>
</dbReference>